<dbReference type="Proteomes" id="UP000182544">
    <property type="component" value="Unassembled WGS sequence"/>
</dbReference>
<name>A0A1K2IRU0_9FLAO</name>
<accession>A0A1K2IRU0</accession>
<feature type="domain" description="DUF4268" evidence="1">
    <location>
        <begin position="178"/>
        <end position="309"/>
    </location>
</feature>
<dbReference type="Pfam" id="PF14088">
    <property type="entry name" value="DUF4268"/>
    <property type="match status" value="1"/>
</dbReference>
<dbReference type="EMBL" id="FPKV01000004">
    <property type="protein sequence ID" value="SFZ94435.1"/>
    <property type="molecule type" value="Genomic_DNA"/>
</dbReference>
<gene>
    <name evidence="2" type="ORF">SAMN05428642_104179</name>
</gene>
<sequence length="310" mass="36317">MRRELGKLNKVNLREYWAHEALDFTQWLALEQNIQLLSDEIGISLINVRPEEAIGRYNVDLVAMDEDSERKVIIENQLEYTDHKHLGQIITYASGYNASIIIWIVKEVREEHQKAMEWLNNNTSTDLSFFLIRMELWQIGDSPFAPKFHIIVEPNDWAKALQESATTPKELTDTKLSQLDFWKQFIDFAKSRNTSLRIGRKARAQHWYNISFGTSEAHIALTVSTRDNVIASSIYISRSPELFEKFQMNKEAIEQGLGFDLEWQELEGRLASRITIGRHADLSNEDEWETYFSWLLEKAEKMAKQFSKYY</sequence>
<keyword evidence="3" id="KW-1185">Reference proteome</keyword>
<dbReference type="OrthoDB" id="570199at2"/>
<protein>
    <recommendedName>
        <fullName evidence="1">DUF4268 domain-containing protein</fullName>
    </recommendedName>
</protein>
<evidence type="ECO:0000313" key="2">
    <source>
        <dbReference type="EMBL" id="SFZ94435.1"/>
    </source>
</evidence>
<dbReference type="GO" id="GO:0003676">
    <property type="term" value="F:nucleic acid binding"/>
    <property type="evidence" value="ECO:0007669"/>
    <property type="project" value="InterPro"/>
</dbReference>
<organism evidence="2 3">
    <name type="scientific">Flaviramulus basaltis</name>
    <dbReference type="NCBI Taxonomy" id="369401"/>
    <lineage>
        <taxon>Bacteria</taxon>
        <taxon>Pseudomonadati</taxon>
        <taxon>Bacteroidota</taxon>
        <taxon>Flavobacteriia</taxon>
        <taxon>Flavobacteriales</taxon>
        <taxon>Flavobacteriaceae</taxon>
        <taxon>Flaviramulus</taxon>
    </lineage>
</organism>
<dbReference type="InterPro" id="IPR025364">
    <property type="entry name" value="DUF4268"/>
</dbReference>
<dbReference type="Gene3D" id="3.40.1350.10">
    <property type="match status" value="1"/>
</dbReference>
<evidence type="ECO:0000313" key="3">
    <source>
        <dbReference type="Proteomes" id="UP000182544"/>
    </source>
</evidence>
<proteinExistence type="predicted"/>
<reference evidence="2 3" key="1">
    <citation type="submission" date="2016-10" db="EMBL/GenBank/DDBJ databases">
        <authorList>
            <person name="de Groot N.N."/>
        </authorList>
    </citation>
    <scope>NUCLEOTIDE SEQUENCE [LARGE SCALE GENOMIC DNA]</scope>
    <source>
        <strain evidence="2 3">DSM 18180</strain>
    </source>
</reference>
<dbReference type="RefSeq" id="WP_072403357.1">
    <property type="nucleotide sequence ID" value="NZ_FPKV01000004.1"/>
</dbReference>
<evidence type="ECO:0000259" key="1">
    <source>
        <dbReference type="Pfam" id="PF14088"/>
    </source>
</evidence>
<dbReference type="InterPro" id="IPR011856">
    <property type="entry name" value="tRNA_endonuc-like_dom_sf"/>
</dbReference>
<dbReference type="AlphaFoldDB" id="A0A1K2IRU0"/>
<dbReference type="STRING" id="369401.SAMN05428642_104179"/>